<dbReference type="AlphaFoldDB" id="A0A067SL66"/>
<dbReference type="HOGENOM" id="CLU_2849842_0_0_1"/>
<dbReference type="Proteomes" id="UP000027222">
    <property type="component" value="Unassembled WGS sequence"/>
</dbReference>
<keyword evidence="2" id="KW-1185">Reference proteome</keyword>
<accession>A0A067SL66</accession>
<evidence type="ECO:0000313" key="2">
    <source>
        <dbReference type="Proteomes" id="UP000027222"/>
    </source>
</evidence>
<sequence>MSPGVHAFQPIARQWLSPLSARDNLKTFSAIASSLKPRVVAWRIELMSQSTQPLPPIATCPINDC</sequence>
<protein>
    <submittedName>
        <fullName evidence="1">Uncharacterized protein</fullName>
    </submittedName>
</protein>
<organism evidence="1 2">
    <name type="scientific">Galerina marginata (strain CBS 339.88)</name>
    <dbReference type="NCBI Taxonomy" id="685588"/>
    <lineage>
        <taxon>Eukaryota</taxon>
        <taxon>Fungi</taxon>
        <taxon>Dikarya</taxon>
        <taxon>Basidiomycota</taxon>
        <taxon>Agaricomycotina</taxon>
        <taxon>Agaricomycetes</taxon>
        <taxon>Agaricomycetidae</taxon>
        <taxon>Agaricales</taxon>
        <taxon>Agaricineae</taxon>
        <taxon>Strophariaceae</taxon>
        <taxon>Galerina</taxon>
    </lineage>
</organism>
<gene>
    <name evidence="1" type="ORF">GALMADRAFT_254415</name>
</gene>
<proteinExistence type="predicted"/>
<reference evidence="2" key="1">
    <citation type="journal article" date="2014" name="Proc. Natl. Acad. Sci. U.S.A.">
        <title>Extensive sampling of basidiomycete genomes demonstrates inadequacy of the white-rot/brown-rot paradigm for wood decay fungi.</title>
        <authorList>
            <person name="Riley R."/>
            <person name="Salamov A.A."/>
            <person name="Brown D.W."/>
            <person name="Nagy L.G."/>
            <person name="Floudas D."/>
            <person name="Held B.W."/>
            <person name="Levasseur A."/>
            <person name="Lombard V."/>
            <person name="Morin E."/>
            <person name="Otillar R."/>
            <person name="Lindquist E.A."/>
            <person name="Sun H."/>
            <person name="LaButti K.M."/>
            <person name="Schmutz J."/>
            <person name="Jabbour D."/>
            <person name="Luo H."/>
            <person name="Baker S.E."/>
            <person name="Pisabarro A.G."/>
            <person name="Walton J.D."/>
            <person name="Blanchette R.A."/>
            <person name="Henrissat B."/>
            <person name="Martin F."/>
            <person name="Cullen D."/>
            <person name="Hibbett D.S."/>
            <person name="Grigoriev I.V."/>
        </authorList>
    </citation>
    <scope>NUCLEOTIDE SEQUENCE [LARGE SCALE GENOMIC DNA]</scope>
    <source>
        <strain evidence="2">CBS 339.88</strain>
    </source>
</reference>
<evidence type="ECO:0000313" key="1">
    <source>
        <dbReference type="EMBL" id="KDR70777.1"/>
    </source>
</evidence>
<dbReference type="EMBL" id="KL142395">
    <property type="protein sequence ID" value="KDR70777.1"/>
    <property type="molecule type" value="Genomic_DNA"/>
</dbReference>
<name>A0A067SL66_GALM3</name>